<feature type="compositionally biased region" description="Low complexity" evidence="1">
    <location>
        <begin position="1"/>
        <end position="19"/>
    </location>
</feature>
<feature type="region of interest" description="Disordered" evidence="1">
    <location>
        <begin position="1"/>
        <end position="38"/>
    </location>
</feature>
<dbReference type="AlphaFoldDB" id="A0AA35W262"/>
<dbReference type="Proteomes" id="UP001174909">
    <property type="component" value="Unassembled WGS sequence"/>
</dbReference>
<organism evidence="2 3">
    <name type="scientific">Geodia barretti</name>
    <name type="common">Barrett's horny sponge</name>
    <dbReference type="NCBI Taxonomy" id="519541"/>
    <lineage>
        <taxon>Eukaryota</taxon>
        <taxon>Metazoa</taxon>
        <taxon>Porifera</taxon>
        <taxon>Demospongiae</taxon>
        <taxon>Heteroscleromorpha</taxon>
        <taxon>Tetractinellida</taxon>
        <taxon>Astrophorina</taxon>
        <taxon>Geodiidae</taxon>
        <taxon>Geodia</taxon>
    </lineage>
</organism>
<sequence length="360" mass="39822">MLSSSPSSASSLPPHRSGSLSSCPGNHAVFTPTSSSPSEKLTLTEFVSQYHKSLPLPIRVCRGYCGPSEETSISEGDHFNVHFVKHTTVVLVEMDNGYQYNVPLNSAVPFGILYDPQRNLSQASKGYTFQKVSDILALPELPHVLRARKAHSSSNPENSISANELLIVRSAAKKRIGKNQLKVFSLTDKREKTLSESCIGHFSTKPRDVCLYLPDIVKHAPDIFPVRAILFAGKEGAQTVPSKLASSAVTLMHHSIETSLVVTSAIEEEGTEKMLDIPIDLNIQVRVATVTEVEAQKLARSTAYLYNNFSPAKLLSYVRSARTQGMEDTQNLLYRTIRHDRHHLRRGIKYHSPTVHGNPR</sequence>
<proteinExistence type="predicted"/>
<gene>
    <name evidence="2" type="ORF">GBAR_LOCUS3843</name>
</gene>
<evidence type="ECO:0008006" key="4">
    <source>
        <dbReference type="Google" id="ProtNLM"/>
    </source>
</evidence>
<evidence type="ECO:0000313" key="2">
    <source>
        <dbReference type="EMBL" id="CAI8004154.1"/>
    </source>
</evidence>
<accession>A0AA35W262</accession>
<comment type="caution">
    <text evidence="2">The sequence shown here is derived from an EMBL/GenBank/DDBJ whole genome shotgun (WGS) entry which is preliminary data.</text>
</comment>
<name>A0AA35W262_GEOBA</name>
<dbReference type="EMBL" id="CASHTH010000551">
    <property type="protein sequence ID" value="CAI8004154.1"/>
    <property type="molecule type" value="Genomic_DNA"/>
</dbReference>
<keyword evidence="3" id="KW-1185">Reference proteome</keyword>
<protein>
    <recommendedName>
        <fullName evidence="4">CABIT domain-containing protein</fullName>
    </recommendedName>
</protein>
<evidence type="ECO:0000313" key="3">
    <source>
        <dbReference type="Proteomes" id="UP001174909"/>
    </source>
</evidence>
<evidence type="ECO:0000256" key="1">
    <source>
        <dbReference type="SAM" id="MobiDB-lite"/>
    </source>
</evidence>
<reference evidence="2" key="1">
    <citation type="submission" date="2023-03" db="EMBL/GenBank/DDBJ databases">
        <authorList>
            <person name="Steffen K."/>
            <person name="Cardenas P."/>
        </authorList>
    </citation>
    <scope>NUCLEOTIDE SEQUENCE</scope>
</reference>